<evidence type="ECO:0000256" key="1">
    <source>
        <dbReference type="ARBA" id="ARBA00038494"/>
    </source>
</evidence>
<evidence type="ECO:0000313" key="4">
    <source>
        <dbReference type="Proteomes" id="UP001155483"/>
    </source>
</evidence>
<organism evidence="3 4">
    <name type="scientific">Paraflavisolibacter caeni</name>
    <dbReference type="NCBI Taxonomy" id="2982496"/>
    <lineage>
        <taxon>Bacteria</taxon>
        <taxon>Pseudomonadati</taxon>
        <taxon>Bacteroidota</taxon>
        <taxon>Chitinophagia</taxon>
        <taxon>Chitinophagales</taxon>
        <taxon>Chitinophagaceae</taxon>
        <taxon>Paraflavisolibacter</taxon>
    </lineage>
</organism>
<protein>
    <submittedName>
        <fullName evidence="3">Glycosyltransferase family 2 protein</fullName>
    </submittedName>
</protein>
<name>A0A9X2XX20_9BACT</name>
<dbReference type="AlphaFoldDB" id="A0A9X2XX20"/>
<comment type="caution">
    <text evidence="3">The sequence shown here is derived from an EMBL/GenBank/DDBJ whole genome shotgun (WGS) entry which is preliminary data.</text>
</comment>
<dbReference type="SUPFAM" id="SSF53448">
    <property type="entry name" value="Nucleotide-diphospho-sugar transferases"/>
    <property type="match status" value="1"/>
</dbReference>
<dbReference type="PANTHER" id="PTHR43630">
    <property type="entry name" value="POLY-BETA-1,6-N-ACETYL-D-GLUCOSAMINE SYNTHASE"/>
    <property type="match status" value="1"/>
</dbReference>
<dbReference type="EMBL" id="JAOTIF010000015">
    <property type="protein sequence ID" value="MCU7550856.1"/>
    <property type="molecule type" value="Genomic_DNA"/>
</dbReference>
<comment type="similarity">
    <text evidence="1">Belongs to the glycosyltransferase 2 family. WaaE/KdtX subfamily.</text>
</comment>
<dbReference type="InterPro" id="IPR029044">
    <property type="entry name" value="Nucleotide-diphossugar_trans"/>
</dbReference>
<feature type="domain" description="Glycosyltransferase 2-like" evidence="2">
    <location>
        <begin position="22"/>
        <end position="129"/>
    </location>
</feature>
<accession>A0A9X2XX20</accession>
<dbReference type="PANTHER" id="PTHR43630:SF2">
    <property type="entry name" value="GLYCOSYLTRANSFERASE"/>
    <property type="match status" value="1"/>
</dbReference>
<evidence type="ECO:0000259" key="2">
    <source>
        <dbReference type="Pfam" id="PF00535"/>
    </source>
</evidence>
<proteinExistence type="inferred from homology"/>
<reference evidence="3" key="1">
    <citation type="submission" date="2022-09" db="EMBL/GenBank/DDBJ databases">
        <authorList>
            <person name="Yuan C."/>
            <person name="Ke Z."/>
        </authorList>
    </citation>
    <scope>NUCLEOTIDE SEQUENCE</scope>
    <source>
        <strain evidence="3">LB-8</strain>
    </source>
</reference>
<sequence length="269" mass="31019">MLEKVIHTAPVQQVSTGSPKVSAVIITYNEEHILNKTLSQLWWCDEIIIIDSGSTDKTVEICKQFGCKIFTRTFNGYGEQKKYGVSNAKNDWILCLDADEVLSGPLIEEINTELSKNEMIFAGFEIPRTLVYVNKPFRYGKEANDLIIRLFNRNKGGWDGSIVHEKMILKGKLGKLSKHIFHYSYFSYAQHLNKINEYSSLGATKLLQKNKYKSRLIVTLAIPFNFFKYYILHRNFLNGFHGLAWAILSTLSHFLKYAKLYELKKNKDS</sequence>
<dbReference type="CDD" id="cd02511">
    <property type="entry name" value="Beta4Glucosyltransferase"/>
    <property type="match status" value="1"/>
</dbReference>
<dbReference type="Gene3D" id="3.90.550.10">
    <property type="entry name" value="Spore Coat Polysaccharide Biosynthesis Protein SpsA, Chain A"/>
    <property type="match status" value="1"/>
</dbReference>
<evidence type="ECO:0000313" key="3">
    <source>
        <dbReference type="EMBL" id="MCU7550856.1"/>
    </source>
</evidence>
<dbReference type="RefSeq" id="WP_279298293.1">
    <property type="nucleotide sequence ID" value="NZ_JAOTIF010000015.1"/>
</dbReference>
<gene>
    <name evidence="3" type="ORF">OCK74_17180</name>
</gene>
<keyword evidence="4" id="KW-1185">Reference proteome</keyword>
<reference evidence="3" key="2">
    <citation type="submission" date="2023-04" db="EMBL/GenBank/DDBJ databases">
        <title>Paracnuella aquatica gen. nov., sp. nov., a member of the family Chitinophagaceae isolated from a hot spring.</title>
        <authorList>
            <person name="Wang C."/>
        </authorList>
    </citation>
    <scope>NUCLEOTIDE SEQUENCE</scope>
    <source>
        <strain evidence="3">LB-8</strain>
    </source>
</reference>
<dbReference type="InterPro" id="IPR001173">
    <property type="entry name" value="Glyco_trans_2-like"/>
</dbReference>
<dbReference type="Pfam" id="PF00535">
    <property type="entry name" value="Glycos_transf_2"/>
    <property type="match status" value="1"/>
</dbReference>
<dbReference type="Proteomes" id="UP001155483">
    <property type="component" value="Unassembled WGS sequence"/>
</dbReference>